<feature type="transmembrane region" description="Helical" evidence="1">
    <location>
        <begin position="578"/>
        <end position="601"/>
    </location>
</feature>
<comment type="caution">
    <text evidence="3">The sequence shown here is derived from an EMBL/GenBank/DDBJ whole genome shotgun (WGS) entry which is preliminary data.</text>
</comment>
<keyword evidence="1" id="KW-1133">Transmembrane helix</keyword>
<dbReference type="Proteomes" id="UP001275084">
    <property type="component" value="Unassembled WGS sequence"/>
</dbReference>
<keyword evidence="1" id="KW-0812">Transmembrane</keyword>
<reference evidence="3" key="2">
    <citation type="submission" date="2023-06" db="EMBL/GenBank/DDBJ databases">
        <authorList>
            <consortium name="Lawrence Berkeley National Laboratory"/>
            <person name="Haridas S."/>
            <person name="Hensen N."/>
            <person name="Bonometti L."/>
            <person name="Westerberg I."/>
            <person name="Brannstrom I.O."/>
            <person name="Guillou S."/>
            <person name="Cros-Aarteil S."/>
            <person name="Calhoun S."/>
            <person name="Kuo A."/>
            <person name="Mondo S."/>
            <person name="Pangilinan J."/>
            <person name="Riley R."/>
            <person name="Labutti K."/>
            <person name="Andreopoulos B."/>
            <person name="Lipzen A."/>
            <person name="Chen C."/>
            <person name="Yanf M."/>
            <person name="Daum C."/>
            <person name="Ng V."/>
            <person name="Clum A."/>
            <person name="Steindorff A."/>
            <person name="Ohm R."/>
            <person name="Martin F."/>
            <person name="Silar P."/>
            <person name="Natvig D."/>
            <person name="Lalanne C."/>
            <person name="Gautier V."/>
            <person name="Ament-Velasquez S.L."/>
            <person name="Kruys A."/>
            <person name="Hutchinson M.I."/>
            <person name="Powell A.J."/>
            <person name="Barry K."/>
            <person name="Miller A.N."/>
            <person name="Grigoriev I.V."/>
            <person name="Debuchy R."/>
            <person name="Gladieux P."/>
            <person name="Thoren M.H."/>
            <person name="Johannesson H."/>
        </authorList>
    </citation>
    <scope>NUCLEOTIDE SEQUENCE</scope>
    <source>
        <strain evidence="3">CBS 955.72</strain>
    </source>
</reference>
<gene>
    <name evidence="3" type="ORF">B0T25DRAFT_633098</name>
</gene>
<keyword evidence="1" id="KW-0472">Membrane</keyword>
<feature type="transmembrane region" description="Helical" evidence="1">
    <location>
        <begin position="430"/>
        <end position="453"/>
    </location>
</feature>
<sequence length="743" mass="83884">MATTPIGWWQRLSKVFSRQRVLLWTAFSTCFFVFLTNLVLTMLAFTRLRTSSPDNYVRDVYSGSCDVAERASIGAHALVNILSTMMLWASNLAMQLVAAPTREAVDMAHERGQWLDIGILSLRNMLATPKPDIAVWMLLATSSLPVHFLYNSVIFNTLHANAWRYYSVREDFFTPPHANCSESPVPSREFFEPRDWDVASDLLQDYHDRRDVYKNVSILDCLKRFDNPFDYRPNVFLVHASPPVGNGCPKYKSIPQPAWSVITTWVRRLNEGERFDPATLCYHSSSSGGFNRTTDCGLLASNELSLEAAQNFIPGEETHLKTDYCIYDDSITPANQVQRKCYLQCSPHILAAVTAFNWIKCLCILWVIRRCERRKLLNTLGDTIASFLERPDPWTKDFGVASKASIMNSRKFPTARRGVPIIWERSAVRWWHAVGTAPWAISICFMLLVGAAASVNIGQEVITQKSYRRDASLPGLWKLGFGEAKSEAMISWHQQEKGLRGLLENLLVANIWQFLLSVLYISFNVILTTQLVAREWAGYAATIDPKTKKAKTLRVSKPKGSQRATYYLSMPYRYGLPVNIIFTAAHWLLSQSTFTIRLLFFDWDGTPLPGRTLAGFSIIPSFFAIVLTSSMFTAYILNAIFRWYPADPRMPLVGTNSLAISANCHPPKNDKAANLKAVTWGVVESESQNTEERRCTFTSLPAEPPGNEIPVLGLDENPPEGKKGRSLDCESWWYARLGIFAGP</sequence>
<feature type="transmembrane region" description="Helical" evidence="1">
    <location>
        <begin position="506"/>
        <end position="527"/>
    </location>
</feature>
<evidence type="ECO:0000259" key="2">
    <source>
        <dbReference type="Pfam" id="PF20163"/>
    </source>
</evidence>
<dbReference type="PANTHER" id="PTHR35395">
    <property type="entry name" value="DUF6536 DOMAIN-CONTAINING PROTEIN"/>
    <property type="match status" value="1"/>
</dbReference>
<dbReference type="AlphaFoldDB" id="A0AAJ0HF98"/>
<feature type="domain" description="DUF6536" evidence="2">
    <location>
        <begin position="21"/>
        <end position="173"/>
    </location>
</feature>
<evidence type="ECO:0000313" key="4">
    <source>
        <dbReference type="Proteomes" id="UP001275084"/>
    </source>
</evidence>
<feature type="transmembrane region" description="Helical" evidence="1">
    <location>
        <begin position="21"/>
        <end position="45"/>
    </location>
</feature>
<evidence type="ECO:0000256" key="1">
    <source>
        <dbReference type="SAM" id="Phobius"/>
    </source>
</evidence>
<dbReference type="Pfam" id="PF20163">
    <property type="entry name" value="DUF6536"/>
    <property type="match status" value="1"/>
</dbReference>
<keyword evidence="4" id="KW-1185">Reference proteome</keyword>
<proteinExistence type="predicted"/>
<feature type="transmembrane region" description="Helical" evidence="1">
    <location>
        <begin position="613"/>
        <end position="641"/>
    </location>
</feature>
<dbReference type="PANTHER" id="PTHR35395:SF1">
    <property type="entry name" value="DUF6536 DOMAIN-CONTAINING PROTEIN"/>
    <property type="match status" value="1"/>
</dbReference>
<dbReference type="InterPro" id="IPR046623">
    <property type="entry name" value="DUF6536"/>
</dbReference>
<feature type="transmembrane region" description="Helical" evidence="1">
    <location>
        <begin position="349"/>
        <end position="368"/>
    </location>
</feature>
<reference evidence="3" key="1">
    <citation type="journal article" date="2023" name="Mol. Phylogenet. Evol.">
        <title>Genome-scale phylogeny and comparative genomics of the fungal order Sordariales.</title>
        <authorList>
            <person name="Hensen N."/>
            <person name="Bonometti L."/>
            <person name="Westerberg I."/>
            <person name="Brannstrom I.O."/>
            <person name="Guillou S."/>
            <person name="Cros-Aarteil S."/>
            <person name="Calhoun S."/>
            <person name="Haridas S."/>
            <person name="Kuo A."/>
            <person name="Mondo S."/>
            <person name="Pangilinan J."/>
            <person name="Riley R."/>
            <person name="LaButti K."/>
            <person name="Andreopoulos B."/>
            <person name="Lipzen A."/>
            <person name="Chen C."/>
            <person name="Yan M."/>
            <person name="Daum C."/>
            <person name="Ng V."/>
            <person name="Clum A."/>
            <person name="Steindorff A."/>
            <person name="Ohm R.A."/>
            <person name="Martin F."/>
            <person name="Silar P."/>
            <person name="Natvig D.O."/>
            <person name="Lalanne C."/>
            <person name="Gautier V."/>
            <person name="Ament-Velasquez S.L."/>
            <person name="Kruys A."/>
            <person name="Hutchinson M.I."/>
            <person name="Powell A.J."/>
            <person name="Barry K."/>
            <person name="Miller A.N."/>
            <person name="Grigoriev I.V."/>
            <person name="Debuchy R."/>
            <person name="Gladieux P."/>
            <person name="Hiltunen Thoren M."/>
            <person name="Johannesson H."/>
        </authorList>
    </citation>
    <scope>NUCLEOTIDE SEQUENCE</scope>
    <source>
        <strain evidence="3">CBS 955.72</strain>
    </source>
</reference>
<evidence type="ECO:0000313" key="3">
    <source>
        <dbReference type="EMBL" id="KAK3349773.1"/>
    </source>
</evidence>
<accession>A0AAJ0HF98</accession>
<protein>
    <recommendedName>
        <fullName evidence="2">DUF6536 domain-containing protein</fullName>
    </recommendedName>
</protein>
<organism evidence="3 4">
    <name type="scientific">Lasiosphaeria hispida</name>
    <dbReference type="NCBI Taxonomy" id="260671"/>
    <lineage>
        <taxon>Eukaryota</taxon>
        <taxon>Fungi</taxon>
        <taxon>Dikarya</taxon>
        <taxon>Ascomycota</taxon>
        <taxon>Pezizomycotina</taxon>
        <taxon>Sordariomycetes</taxon>
        <taxon>Sordariomycetidae</taxon>
        <taxon>Sordariales</taxon>
        <taxon>Lasiosphaeriaceae</taxon>
        <taxon>Lasiosphaeria</taxon>
    </lineage>
</organism>
<name>A0AAJ0HF98_9PEZI</name>
<dbReference type="EMBL" id="JAUIQD010000005">
    <property type="protein sequence ID" value="KAK3349773.1"/>
    <property type="molecule type" value="Genomic_DNA"/>
</dbReference>